<dbReference type="Proteomes" id="UP000625247">
    <property type="component" value="Unassembled WGS sequence"/>
</dbReference>
<keyword evidence="1" id="KW-0472">Membrane</keyword>
<feature type="domain" description="Potassium channel" evidence="2">
    <location>
        <begin position="262"/>
        <end position="339"/>
    </location>
</feature>
<dbReference type="RefSeq" id="WP_191944381.1">
    <property type="nucleotide sequence ID" value="NZ_JACYNP010000005.1"/>
</dbReference>
<reference evidence="3 4" key="1">
    <citation type="journal article" date="2020" name="FEMS Microbiol. Ecol.">
        <title>Temporal dynamics of bacterial communities during seed development and maturation.</title>
        <authorList>
            <person name="Chesneau G."/>
            <person name="Torres-Cortes G."/>
            <person name="Briand M."/>
            <person name="Darrasse A."/>
            <person name="Preveaux A."/>
            <person name="Marais C."/>
            <person name="Jacques M.A."/>
            <person name="Shade A."/>
            <person name="Barret M."/>
        </authorList>
    </citation>
    <scope>NUCLEOTIDE SEQUENCE [LARGE SCALE GENOMIC DNA]</scope>
    <source>
        <strain evidence="3 4">CFBP13723</strain>
    </source>
</reference>
<dbReference type="Gene3D" id="1.10.287.70">
    <property type="match status" value="1"/>
</dbReference>
<dbReference type="Gene3D" id="2.160.20.80">
    <property type="entry name" value="E3 ubiquitin-protein ligase SopA"/>
    <property type="match status" value="1"/>
</dbReference>
<proteinExistence type="predicted"/>
<dbReference type="SUPFAM" id="SSF141571">
    <property type="entry name" value="Pentapeptide repeat-like"/>
    <property type="match status" value="1"/>
</dbReference>
<dbReference type="PANTHER" id="PTHR14136">
    <property type="entry name" value="BTB_POZ DOMAIN-CONTAINING PROTEIN KCTD9"/>
    <property type="match status" value="1"/>
</dbReference>
<dbReference type="InterPro" id="IPR001646">
    <property type="entry name" value="5peptide_repeat"/>
</dbReference>
<feature type="transmembrane region" description="Helical" evidence="1">
    <location>
        <begin position="255"/>
        <end position="276"/>
    </location>
</feature>
<dbReference type="InterPro" id="IPR013099">
    <property type="entry name" value="K_chnl_dom"/>
</dbReference>
<dbReference type="EMBL" id="JACYNP010000005">
    <property type="protein sequence ID" value="MBD8122049.1"/>
    <property type="molecule type" value="Genomic_DNA"/>
</dbReference>
<evidence type="ECO:0000313" key="4">
    <source>
        <dbReference type="Proteomes" id="UP000625247"/>
    </source>
</evidence>
<dbReference type="InterPro" id="IPR051082">
    <property type="entry name" value="Pentapeptide-BTB/POZ_domain"/>
</dbReference>
<keyword evidence="4" id="KW-1185">Reference proteome</keyword>
<accession>A0ABR9A810</accession>
<dbReference type="PANTHER" id="PTHR14136:SF21">
    <property type="entry name" value="BTB DOMAIN-CONTAINING PROTEIN"/>
    <property type="match status" value="1"/>
</dbReference>
<evidence type="ECO:0000256" key="1">
    <source>
        <dbReference type="SAM" id="Phobius"/>
    </source>
</evidence>
<name>A0ABR9A810_9PSED</name>
<feature type="transmembrane region" description="Helical" evidence="1">
    <location>
        <begin position="314"/>
        <end position="334"/>
    </location>
</feature>
<organism evidence="3 4">
    <name type="scientific">Pseudomonas lutea</name>
    <dbReference type="NCBI Taxonomy" id="243924"/>
    <lineage>
        <taxon>Bacteria</taxon>
        <taxon>Pseudomonadati</taxon>
        <taxon>Pseudomonadota</taxon>
        <taxon>Gammaproteobacteria</taxon>
        <taxon>Pseudomonadales</taxon>
        <taxon>Pseudomonadaceae</taxon>
        <taxon>Pseudomonas</taxon>
    </lineage>
</organism>
<gene>
    <name evidence="3" type="ORF">IFT62_12565</name>
</gene>
<sequence>MEKTFNRGQYLLLIACAEKGDFSDWNSYVESTKDLIDLREADLENLKIVGAKFQNAQGEGANFNEAILTGAVLDGVDLSGSYFLNAELTGVKVSGSAFHDCIFDRAKLSAGSFTMCNFNGSRFHSAELIAVEFWESHFQDSSFYAADLSDAKFYGGGYNPIVRKELRFNLFGTSFKNAKFTSSTYFHLANVSRETDFRTISFESACYSTGLRQSLQYCNRRHNWNDWCQNNGVVKGLLVKLFWFASDYGRSPNRVIVSFFSICLIYTLLYFLFPLLTSEGDLSFIRSFYFSVVTMTTLGFGDIYANKISWLSQLVLVTHVFFGYILLGALLTVLSNLFTADGPSQGLAKHPGKNKNRITFSLSKL</sequence>
<dbReference type="Pfam" id="PF00805">
    <property type="entry name" value="Pentapeptide"/>
    <property type="match status" value="2"/>
</dbReference>
<evidence type="ECO:0000313" key="3">
    <source>
        <dbReference type="EMBL" id="MBD8122049.1"/>
    </source>
</evidence>
<dbReference type="SUPFAM" id="SSF81324">
    <property type="entry name" value="Voltage-gated potassium channels"/>
    <property type="match status" value="1"/>
</dbReference>
<dbReference type="Pfam" id="PF07885">
    <property type="entry name" value="Ion_trans_2"/>
    <property type="match status" value="1"/>
</dbReference>
<keyword evidence="1" id="KW-1133">Transmembrane helix</keyword>
<keyword evidence="1" id="KW-0812">Transmembrane</keyword>
<feature type="transmembrane region" description="Helical" evidence="1">
    <location>
        <begin position="288"/>
        <end position="305"/>
    </location>
</feature>
<protein>
    <submittedName>
        <fullName evidence="3">Pentapeptide repeat-containing protein</fullName>
    </submittedName>
</protein>
<comment type="caution">
    <text evidence="3">The sequence shown here is derived from an EMBL/GenBank/DDBJ whole genome shotgun (WGS) entry which is preliminary data.</text>
</comment>
<evidence type="ECO:0000259" key="2">
    <source>
        <dbReference type="Pfam" id="PF07885"/>
    </source>
</evidence>